<dbReference type="AlphaFoldDB" id="A0A0P1AXS8"/>
<keyword evidence="3" id="KW-1185">Reference proteome</keyword>
<feature type="region of interest" description="Disordered" evidence="1">
    <location>
        <begin position="1"/>
        <end position="27"/>
    </location>
</feature>
<evidence type="ECO:0000256" key="1">
    <source>
        <dbReference type="SAM" id="MobiDB-lite"/>
    </source>
</evidence>
<reference evidence="3" key="1">
    <citation type="submission" date="2014-09" db="EMBL/GenBank/DDBJ databases">
        <authorList>
            <person name="Sharma Rahul"/>
            <person name="Thines Marco"/>
        </authorList>
    </citation>
    <scope>NUCLEOTIDE SEQUENCE [LARGE SCALE GENOMIC DNA]</scope>
</reference>
<protein>
    <submittedName>
        <fullName evidence="2">Uncharacterized protein</fullName>
    </submittedName>
</protein>
<organism evidence="2 3">
    <name type="scientific">Plasmopara halstedii</name>
    <name type="common">Downy mildew of sunflower</name>
    <dbReference type="NCBI Taxonomy" id="4781"/>
    <lineage>
        <taxon>Eukaryota</taxon>
        <taxon>Sar</taxon>
        <taxon>Stramenopiles</taxon>
        <taxon>Oomycota</taxon>
        <taxon>Peronosporomycetes</taxon>
        <taxon>Peronosporales</taxon>
        <taxon>Peronosporaceae</taxon>
        <taxon>Plasmopara</taxon>
    </lineage>
</organism>
<dbReference type="Proteomes" id="UP000054928">
    <property type="component" value="Unassembled WGS sequence"/>
</dbReference>
<evidence type="ECO:0000313" key="2">
    <source>
        <dbReference type="EMBL" id="CEG46638.1"/>
    </source>
</evidence>
<dbReference type="EMBL" id="CCYD01002105">
    <property type="protein sequence ID" value="CEG46638.1"/>
    <property type="molecule type" value="Genomic_DNA"/>
</dbReference>
<sequence length="84" mass="8787">MPSMRGSISTILLTPVSPPRDSSNFSSTLAEGARTKIFVAFLFVIGLSSSSDGVNNGCAGKAVERVTNSAVVVNSEEDLNEHQS</sequence>
<evidence type="ECO:0000313" key="3">
    <source>
        <dbReference type="Proteomes" id="UP000054928"/>
    </source>
</evidence>
<dbReference type="RefSeq" id="XP_024583007.1">
    <property type="nucleotide sequence ID" value="XM_024717516.1"/>
</dbReference>
<accession>A0A0P1AXS8</accession>
<dbReference type="GeneID" id="36398300"/>
<proteinExistence type="predicted"/>
<name>A0A0P1AXS8_PLAHL</name>
<feature type="compositionally biased region" description="Polar residues" evidence="1">
    <location>
        <begin position="1"/>
        <end position="12"/>
    </location>
</feature>